<proteinExistence type="predicted"/>
<sequence length="485" mass="54389">MGEYVALSYCWGLPQANAVLKTEHSTLEQHLKGIAVDRLPKTIREAICVTHGLGFKYIWVDALCILQDDPDDWAHEAAQMGRVYSNAALTIVASRAAGTAEGLLGKQAFHKSHTVPYRNGHVRVREALARQHADFMTLDREPFNNEPINKRAWTLQEAVLSNRAIFFTTSELSWQCNSWRRCECNFGSKQISSDDIGDYRSLRTDVFMGSRTQEDAYTKWDDLVTLLSKRSITYESDRLPALAGLAQQFHEKMATAFNTHDEYLAGIWRGRLPQALLWMVDGETVREVSDADLHFYKPTIWRAPSWSWCSMEAPVTFPPYIDLEPLLEIVSVSIVPRGPDQYGQLESAKMTVRGRHLTDLVARPTSQIRIGSRLWVLCHGNIILGTFSRDIDERDVDEVHCSAVVVGRITLLATYYALVLEKTPGKIAMERVGVAHLGPYFSSNTKIPYGTGPATRTAPSDGAKDIVEAAPMTELVLHQIGIAKR</sequence>
<gene>
    <name evidence="2" type="ORF">PRZ48_014763</name>
</gene>
<organism evidence="2 3">
    <name type="scientific">Zasmidium cellare</name>
    <name type="common">Wine cellar mold</name>
    <name type="synonym">Racodium cellare</name>
    <dbReference type="NCBI Taxonomy" id="395010"/>
    <lineage>
        <taxon>Eukaryota</taxon>
        <taxon>Fungi</taxon>
        <taxon>Dikarya</taxon>
        <taxon>Ascomycota</taxon>
        <taxon>Pezizomycotina</taxon>
        <taxon>Dothideomycetes</taxon>
        <taxon>Dothideomycetidae</taxon>
        <taxon>Mycosphaerellales</taxon>
        <taxon>Mycosphaerellaceae</taxon>
        <taxon>Zasmidium</taxon>
    </lineage>
</organism>
<dbReference type="Pfam" id="PF06985">
    <property type="entry name" value="HET"/>
    <property type="match status" value="1"/>
</dbReference>
<dbReference type="Proteomes" id="UP001305779">
    <property type="component" value="Unassembled WGS sequence"/>
</dbReference>
<evidence type="ECO:0000313" key="3">
    <source>
        <dbReference type="Proteomes" id="UP001305779"/>
    </source>
</evidence>
<feature type="domain" description="Heterokaryon incompatibility" evidence="1">
    <location>
        <begin position="4"/>
        <end position="157"/>
    </location>
</feature>
<name>A0ABR0DZ98_ZASCE</name>
<evidence type="ECO:0000259" key="1">
    <source>
        <dbReference type="Pfam" id="PF06985"/>
    </source>
</evidence>
<dbReference type="InterPro" id="IPR010730">
    <property type="entry name" value="HET"/>
</dbReference>
<comment type="caution">
    <text evidence="2">The sequence shown here is derived from an EMBL/GenBank/DDBJ whole genome shotgun (WGS) entry which is preliminary data.</text>
</comment>
<dbReference type="PANTHER" id="PTHR33112">
    <property type="entry name" value="DOMAIN PROTEIN, PUTATIVE-RELATED"/>
    <property type="match status" value="1"/>
</dbReference>
<protein>
    <recommendedName>
        <fullName evidence="1">Heterokaryon incompatibility domain-containing protein</fullName>
    </recommendedName>
</protein>
<evidence type="ECO:0000313" key="2">
    <source>
        <dbReference type="EMBL" id="KAK4494465.1"/>
    </source>
</evidence>
<dbReference type="PANTHER" id="PTHR33112:SF16">
    <property type="entry name" value="HETEROKARYON INCOMPATIBILITY DOMAIN-CONTAINING PROTEIN"/>
    <property type="match status" value="1"/>
</dbReference>
<dbReference type="EMBL" id="JAXOVC010000014">
    <property type="protein sequence ID" value="KAK4494465.1"/>
    <property type="molecule type" value="Genomic_DNA"/>
</dbReference>
<accession>A0ABR0DZ98</accession>
<reference evidence="2 3" key="1">
    <citation type="journal article" date="2023" name="G3 (Bethesda)">
        <title>A chromosome-level genome assembly of Zasmidium syzygii isolated from banana leaves.</title>
        <authorList>
            <person name="van Westerhoven A.C."/>
            <person name="Mehrabi R."/>
            <person name="Talebi R."/>
            <person name="Steentjes M.B.F."/>
            <person name="Corcolon B."/>
            <person name="Chong P.A."/>
            <person name="Kema G.H.J."/>
            <person name="Seidl M.F."/>
        </authorList>
    </citation>
    <scope>NUCLEOTIDE SEQUENCE [LARGE SCALE GENOMIC DNA]</scope>
    <source>
        <strain evidence="2 3">P124</strain>
    </source>
</reference>
<keyword evidence="3" id="KW-1185">Reference proteome</keyword>